<dbReference type="Proteomes" id="UP000011713">
    <property type="component" value="Unassembled WGS sequence"/>
</dbReference>
<dbReference type="PANTHER" id="PTHR10887:SF341">
    <property type="entry name" value="NFX1-TYPE ZINC FINGER-CONTAINING PROTEIN 1"/>
    <property type="match status" value="1"/>
</dbReference>
<sequence length="2021" mass="227369">MGGRMFPKKPCFYFQREGRCRFGDSCRFVHGRAPDNVVLQTPFRRENTKSFSSGRQNHDVTLESVGRAPPFSLTAFKAQLTEKLASSTFFSGHSDTLVCFWPGANRLEVLWKGFLMPHSASDPWPVNSQTQALNFVNSGLYALTNDNIAPKFVRELGKTEGRGLLVIQELLNLTYSNDAGRGREVVSFQRGLVPFVTMLTMRRMEMVSRHMSEANHVYAFMRTAHVQLFQLYLKHLEQMVERHSIDDYAISHETFLQESDGQRYAPLCFTQVCLPLIRLLYLLGSKFNDFIYEDAFQETVKSVDALTTTWKANTQGGDSALDSRLCFKVMTGEVTRLHKMIRRGERDMHTGATRMETERKVYGPGLGPWDVVDVGMPEEAVLTDGSVGPRHDNDHRDIRDIQLLPTTEECLSRERPLLPGNFPFHENAHWLPPGPERWIDTHFRLYREDFCGTIRSSLQDLYHRLVENREHLVAGRLKGTVVDYNVYPIIGSVMPLKHTDSRGERDYGRRTERYGLCIEVQFQQPSAARLTGRNKLLRNAEDDTMSRRELWEKTGRLPYKGMVALVTHTAGDVQVIFCQIVERDVEKLVKDVVEVTLQPFEIQDFSTLEQWQHFALSGNDRRQGRLNMLLLEFNNIFLAAYGPVLRTLQCIRPTTLPLLEYLAPETPPTPGETQMESPMYCSKDGFTFDLSSVLRTHPNAMNGGPDQLRLQPLERQSREACETALVRYSTLERDQAKALVEALSSRVACIQGLPGSGKSFIGAMLTRIILEAKISPILIVCYTNHALDQFLCHLLDAGITKLVRIGGQCKEPRLEDYNLKKMPKDFQRYELKLLYNTLDENADAIALKLKLLNEGTRRPTWTSLKQFLETNYPDTFDYFLERYAELYDDDWDIAGCSDILDYWIQGMDIIALHRRDQRRQGANDWMQNLWMWSLPKRQAALAEWVSAMRGELVEELIEAQEAYQETMNKIETVRDQADIDILTRVQIIGMTTTGVAQNQRKIAAVEPLVVICEEAGEVLEAQLMACLSPACQQLVLIGDHKQLRPHISEYNLSVESDRGKRFALDVSLFERLVSPSSGLPFWMLTEQHRMRPQISQLIRMLFYPKVRDARETLEYPSLLGVNKNVFFVTHDHPEGDTAAVVGTPSRSHSNEYEVAYIVATLIYLLQQGYRTSDIAILTPYVGQLIKLRSALRGKFTLELNELDLDEIHRTSGDENDDSVDDVMVDAARTNSQASLGAVKIQLSGEIRAATIDNFQGEEATIILASLVRSNTNAQGRGSIGFLKTPNRINVLLSRAKHGLILVGHGDLLRTKSPLWCQVIDQLQNDKCYGTGLPLKCQRHSDDLRFATNPGSFAELAPDGGCLRSCGKRLPKCGHACPKCCHVDQPSHAAVYCTQPCPRLQPGCEHVCPGICGDPCGRCEVRVGSLALPCGHTYDNARCFEAKKLARLRCNAMVEKIVLSCGHVQRVACSTVKVKCTRLCGAVLPCGHACSRKCSDCIDRTLMNREDGTEPNFPIAATEHGDCQKECERVLPCCHRCRGICHGTSPCPPCQRICDVFKCEHGSCNHPCCEPCTACTESCTWSCEHRGTCDLPCGAPCNRRLCDRRCTKSLECGHQCPSVCGEDCPTPEYCQVCGDDNIKERVADVIMFRTYGEVDPSEDPVLVLSCCSMVYTMETLDGTLHMGKFYDSNGNPRGPLPGDYMSMPQCPNCSKPIRNLRRYGRVTKRAAIDSADKNFISHAQRQLIRLQERTNAAIENGSVTDDRTLRHDLRSFGVTVKRPPCQKVYEACVALVTKGMGGQGGGDVYIDSSTLPVPNSSFQYLGHFYLLSAQLSMLGDNISTRTRAQQYARQAVDLFAEGSFEVQAREARLLLVQILLADAEAKLSKTVENREERKKAVEKLATEACELLRGLRASGSSFMSRHGNDVELLGQRLVRIIKRASSATYYQSVSMEEMKLIKMAMQTEFRGSGHWYRCINGHSYSIGECGMAMEETRCPECGAPVGGAHHQFVEGTVRDEQMEAIN</sequence>
<dbReference type="eggNOG" id="KOG1807">
    <property type="taxonomic scope" value="Eukaryota"/>
</dbReference>
<dbReference type="PANTHER" id="PTHR10887">
    <property type="entry name" value="DNA2/NAM7 HELICASE FAMILY"/>
    <property type="match status" value="1"/>
</dbReference>
<dbReference type="STRING" id="559515.M4BLR6"/>
<evidence type="ECO:0000256" key="8">
    <source>
        <dbReference type="SAM" id="Coils"/>
    </source>
</evidence>
<evidence type="ECO:0000256" key="3">
    <source>
        <dbReference type="ARBA" id="ARBA00022723"/>
    </source>
</evidence>
<feature type="domain" description="RZ-type" evidence="10">
    <location>
        <begin position="1948"/>
        <end position="2021"/>
    </location>
</feature>
<evidence type="ECO:0000313" key="12">
    <source>
        <dbReference type="Proteomes" id="UP000011713"/>
    </source>
</evidence>
<dbReference type="HOGENOM" id="CLU_001490_3_0_1"/>
<dbReference type="InterPro" id="IPR041679">
    <property type="entry name" value="DNA2/NAM7-like_C"/>
</dbReference>
<evidence type="ECO:0000313" key="11">
    <source>
        <dbReference type="EnsemblProtists" id="HpaP807351"/>
    </source>
</evidence>
<evidence type="ECO:0000256" key="4">
    <source>
        <dbReference type="ARBA" id="ARBA00022771"/>
    </source>
</evidence>
<dbReference type="InterPro" id="IPR047187">
    <property type="entry name" value="SF1_C_Upf1"/>
</dbReference>
<feature type="domain" description="C3H1-type" evidence="9">
    <location>
        <begin position="5"/>
        <end position="33"/>
    </location>
</feature>
<evidence type="ECO:0000256" key="1">
    <source>
        <dbReference type="ARBA" id="ARBA00004496"/>
    </source>
</evidence>
<dbReference type="PROSITE" id="PS51981">
    <property type="entry name" value="ZF_RZ"/>
    <property type="match status" value="1"/>
</dbReference>
<proteinExistence type="predicted"/>
<dbReference type="GO" id="GO:0005737">
    <property type="term" value="C:cytoplasm"/>
    <property type="evidence" value="ECO:0007669"/>
    <property type="project" value="UniProtKB-SubCell"/>
</dbReference>
<reference evidence="11" key="2">
    <citation type="submission" date="2015-06" db="UniProtKB">
        <authorList>
            <consortium name="EnsemblProtists"/>
        </authorList>
    </citation>
    <scope>IDENTIFICATION</scope>
    <source>
        <strain evidence="11">Emoy2</strain>
    </source>
</reference>
<evidence type="ECO:0000256" key="7">
    <source>
        <dbReference type="PROSITE-ProRule" id="PRU00723"/>
    </source>
</evidence>
<dbReference type="PROSITE" id="PS50103">
    <property type="entry name" value="ZF_C3H1"/>
    <property type="match status" value="1"/>
</dbReference>
<keyword evidence="4 7" id="KW-0863">Zinc-finger</keyword>
<dbReference type="EnsemblProtists" id="HpaT807351">
    <property type="protein sequence ID" value="HpaP807351"/>
    <property type="gene ID" value="HpaG807351"/>
</dbReference>
<feature type="coiled-coil region" evidence="8">
    <location>
        <begin position="949"/>
        <end position="976"/>
    </location>
</feature>
<dbReference type="InterPro" id="IPR000571">
    <property type="entry name" value="Znf_CCCH"/>
</dbReference>
<dbReference type="InterPro" id="IPR036855">
    <property type="entry name" value="Znf_CCCH_sf"/>
</dbReference>
<organism evidence="11 12">
    <name type="scientific">Hyaloperonospora arabidopsidis (strain Emoy2)</name>
    <name type="common">Downy mildew agent</name>
    <name type="synonym">Peronospora arabidopsidis</name>
    <dbReference type="NCBI Taxonomy" id="559515"/>
    <lineage>
        <taxon>Eukaryota</taxon>
        <taxon>Sar</taxon>
        <taxon>Stramenopiles</taxon>
        <taxon>Oomycota</taxon>
        <taxon>Peronosporomycetes</taxon>
        <taxon>Peronosporales</taxon>
        <taxon>Peronosporaceae</taxon>
        <taxon>Hyaloperonospora</taxon>
    </lineage>
</organism>
<dbReference type="GO" id="GO:0004386">
    <property type="term" value="F:helicase activity"/>
    <property type="evidence" value="ECO:0007669"/>
    <property type="project" value="InterPro"/>
</dbReference>
<dbReference type="FunFam" id="3.40.50.300:FF:001660">
    <property type="entry name" value="NF-X1 finger and helicase protein, putative"/>
    <property type="match status" value="1"/>
</dbReference>
<dbReference type="InParanoid" id="M4BLR6"/>
<dbReference type="SUPFAM" id="SSF90229">
    <property type="entry name" value="CCCH zinc finger"/>
    <property type="match status" value="1"/>
</dbReference>
<keyword evidence="5 7" id="KW-0862">Zinc</keyword>
<keyword evidence="2" id="KW-0963">Cytoplasm</keyword>
<dbReference type="Gene3D" id="3.40.50.300">
    <property type="entry name" value="P-loop containing nucleotide triphosphate hydrolases"/>
    <property type="match status" value="2"/>
</dbReference>
<dbReference type="InterPro" id="IPR041677">
    <property type="entry name" value="DNA2/NAM7_AAA_11"/>
</dbReference>
<reference evidence="12" key="1">
    <citation type="journal article" date="2010" name="Science">
        <title>Signatures of adaptation to obligate biotrophy in the Hyaloperonospora arabidopsidis genome.</title>
        <authorList>
            <person name="Baxter L."/>
            <person name="Tripathy S."/>
            <person name="Ishaque N."/>
            <person name="Boot N."/>
            <person name="Cabral A."/>
            <person name="Kemen E."/>
            <person name="Thines M."/>
            <person name="Ah-Fong A."/>
            <person name="Anderson R."/>
            <person name="Badejoko W."/>
            <person name="Bittner-Eddy P."/>
            <person name="Boore J.L."/>
            <person name="Chibucos M.C."/>
            <person name="Coates M."/>
            <person name="Dehal P."/>
            <person name="Delehaunty K."/>
            <person name="Dong S."/>
            <person name="Downton P."/>
            <person name="Dumas B."/>
            <person name="Fabro G."/>
            <person name="Fronick C."/>
            <person name="Fuerstenberg S.I."/>
            <person name="Fulton L."/>
            <person name="Gaulin E."/>
            <person name="Govers F."/>
            <person name="Hughes L."/>
            <person name="Humphray S."/>
            <person name="Jiang R.H."/>
            <person name="Judelson H."/>
            <person name="Kamoun S."/>
            <person name="Kyung K."/>
            <person name="Meijer H."/>
            <person name="Minx P."/>
            <person name="Morris P."/>
            <person name="Nelson J."/>
            <person name="Phuntumart V."/>
            <person name="Qutob D."/>
            <person name="Rehmany A."/>
            <person name="Rougon-Cardoso A."/>
            <person name="Ryden P."/>
            <person name="Torto-Alalibo T."/>
            <person name="Studholme D."/>
            <person name="Wang Y."/>
            <person name="Win J."/>
            <person name="Wood J."/>
            <person name="Clifton S.W."/>
            <person name="Rogers J."/>
            <person name="Van den Ackerveken G."/>
            <person name="Jones J.D."/>
            <person name="McDowell J.M."/>
            <person name="Beynon J."/>
            <person name="Tyler B.M."/>
        </authorList>
    </citation>
    <scope>NUCLEOTIDE SEQUENCE [LARGE SCALE GENOMIC DNA]</scope>
    <source>
        <strain evidence="12">Emoy2</strain>
    </source>
</reference>
<dbReference type="CDD" id="cd06008">
    <property type="entry name" value="NF-X1-zinc-finger"/>
    <property type="match status" value="1"/>
</dbReference>
<dbReference type="SUPFAM" id="SSF52540">
    <property type="entry name" value="P-loop containing nucleoside triphosphate hydrolases"/>
    <property type="match status" value="1"/>
</dbReference>
<accession>M4BLR6</accession>
<keyword evidence="12" id="KW-1185">Reference proteome</keyword>
<dbReference type="GO" id="GO:0002376">
    <property type="term" value="P:immune system process"/>
    <property type="evidence" value="ECO:0007669"/>
    <property type="project" value="UniProtKB-KW"/>
</dbReference>
<comment type="subcellular location">
    <subcellularLocation>
        <location evidence="1">Cytoplasm</location>
    </subcellularLocation>
</comment>
<evidence type="ECO:0000259" key="9">
    <source>
        <dbReference type="PROSITE" id="PS50103"/>
    </source>
</evidence>
<evidence type="ECO:0000256" key="5">
    <source>
        <dbReference type="ARBA" id="ARBA00022833"/>
    </source>
</evidence>
<dbReference type="CDD" id="cd17936">
    <property type="entry name" value="EEXXEc_NFX1"/>
    <property type="match status" value="1"/>
</dbReference>
<name>M4BLR6_HYAAE</name>
<protein>
    <submittedName>
        <fullName evidence="11">Uncharacterized protein</fullName>
    </submittedName>
</protein>
<evidence type="ECO:0000256" key="2">
    <source>
        <dbReference type="ARBA" id="ARBA00022490"/>
    </source>
</evidence>
<dbReference type="GO" id="GO:0008270">
    <property type="term" value="F:zinc ion binding"/>
    <property type="evidence" value="ECO:0007669"/>
    <property type="project" value="UniProtKB-KW"/>
</dbReference>
<dbReference type="InterPro" id="IPR045055">
    <property type="entry name" value="DNA2/NAM7-like"/>
</dbReference>
<dbReference type="OMA" id="PVCQVPI"/>
<evidence type="ECO:0000256" key="6">
    <source>
        <dbReference type="ARBA" id="ARBA00022859"/>
    </source>
</evidence>
<feature type="zinc finger region" description="C3H1-type" evidence="7">
    <location>
        <begin position="5"/>
        <end position="33"/>
    </location>
</feature>
<dbReference type="Pfam" id="PF20173">
    <property type="entry name" value="ZnF_RZ-type"/>
    <property type="match status" value="1"/>
</dbReference>
<dbReference type="GO" id="GO:0031048">
    <property type="term" value="P:regulatory ncRNA-mediated heterochromatin formation"/>
    <property type="evidence" value="ECO:0007669"/>
    <property type="project" value="TreeGrafter"/>
</dbReference>
<dbReference type="InterPro" id="IPR027417">
    <property type="entry name" value="P-loop_NTPase"/>
</dbReference>
<dbReference type="VEuPathDB" id="FungiDB:HpaG807351"/>
<dbReference type="SMART" id="SM00356">
    <property type="entry name" value="ZnF_C3H1"/>
    <property type="match status" value="1"/>
</dbReference>
<dbReference type="Pfam" id="PF13086">
    <property type="entry name" value="AAA_11"/>
    <property type="match status" value="1"/>
</dbReference>
<keyword evidence="3 7" id="KW-0479">Metal-binding</keyword>
<dbReference type="EMBL" id="JH598389">
    <property type="status" value="NOT_ANNOTATED_CDS"/>
    <property type="molecule type" value="Genomic_DNA"/>
</dbReference>
<keyword evidence="6" id="KW-0391">Immunity</keyword>
<dbReference type="GO" id="GO:0031380">
    <property type="term" value="C:nuclear RNA-directed RNA polymerase complex"/>
    <property type="evidence" value="ECO:0007669"/>
    <property type="project" value="TreeGrafter"/>
</dbReference>
<dbReference type="CDD" id="cd18808">
    <property type="entry name" value="SF1_C_Upf1"/>
    <property type="match status" value="1"/>
</dbReference>
<evidence type="ECO:0000259" key="10">
    <source>
        <dbReference type="PROSITE" id="PS51981"/>
    </source>
</evidence>
<dbReference type="Pfam" id="PF13087">
    <property type="entry name" value="AAA_12"/>
    <property type="match status" value="1"/>
</dbReference>
<dbReference type="InterPro" id="IPR046439">
    <property type="entry name" value="ZF_RZ_dom"/>
</dbReference>
<keyword evidence="8" id="KW-0175">Coiled coil</keyword>